<dbReference type="InParanoid" id="A0A1X7TZK6"/>
<reference evidence="1" key="1">
    <citation type="submission" date="2017-05" db="UniProtKB">
        <authorList>
            <consortium name="EnsemblMetazoa"/>
        </authorList>
    </citation>
    <scope>IDENTIFICATION</scope>
</reference>
<dbReference type="AlphaFoldDB" id="A0A1X7TZK6"/>
<evidence type="ECO:0000313" key="1">
    <source>
        <dbReference type="EnsemblMetazoa" id="Aqu2.1.20760_001"/>
    </source>
</evidence>
<organism evidence="1">
    <name type="scientific">Amphimedon queenslandica</name>
    <name type="common">Sponge</name>
    <dbReference type="NCBI Taxonomy" id="400682"/>
    <lineage>
        <taxon>Eukaryota</taxon>
        <taxon>Metazoa</taxon>
        <taxon>Porifera</taxon>
        <taxon>Demospongiae</taxon>
        <taxon>Heteroscleromorpha</taxon>
        <taxon>Haplosclerida</taxon>
        <taxon>Niphatidae</taxon>
        <taxon>Amphimedon</taxon>
    </lineage>
</organism>
<sequence>TRTNVSTKCSKLLFSFSDFSPVLFCIKYRIKHTIFHYGILWIELCPSLDSWCDSWDSSGFTFDLAFTSK</sequence>
<dbReference type="EnsemblMetazoa" id="Aqu2.1.20760_001">
    <property type="protein sequence ID" value="Aqu2.1.20760_001"/>
    <property type="gene ID" value="Aqu2.1.20760"/>
</dbReference>
<protein>
    <submittedName>
        <fullName evidence="1">Uncharacterized protein</fullName>
    </submittedName>
</protein>
<name>A0A1X7TZK6_AMPQE</name>
<proteinExistence type="predicted"/>
<accession>A0A1X7TZK6</accession>